<reference evidence="3" key="1">
    <citation type="submission" date="2017-02" db="EMBL/GenBank/DDBJ databases">
        <authorList>
            <person name="Varghese N."/>
            <person name="Submissions S."/>
        </authorList>
    </citation>
    <scope>NUCLEOTIDE SEQUENCE [LARGE SCALE GENOMIC DNA]</scope>
    <source>
        <strain evidence="3">DSM 24967</strain>
    </source>
</reference>
<proteinExistence type="predicted"/>
<feature type="transmembrane region" description="Helical" evidence="1">
    <location>
        <begin position="89"/>
        <end position="109"/>
    </location>
</feature>
<dbReference type="Proteomes" id="UP000190852">
    <property type="component" value="Unassembled WGS sequence"/>
</dbReference>
<organism evidence="2 3">
    <name type="scientific">Parabacteroides chartae</name>
    <dbReference type="NCBI Taxonomy" id="1037355"/>
    <lineage>
        <taxon>Bacteria</taxon>
        <taxon>Pseudomonadati</taxon>
        <taxon>Bacteroidota</taxon>
        <taxon>Bacteroidia</taxon>
        <taxon>Bacteroidales</taxon>
        <taxon>Tannerellaceae</taxon>
        <taxon>Parabacteroides</taxon>
    </lineage>
</organism>
<evidence type="ECO:0000313" key="3">
    <source>
        <dbReference type="Proteomes" id="UP000190852"/>
    </source>
</evidence>
<dbReference type="Pfam" id="PF14126">
    <property type="entry name" value="DUF4293"/>
    <property type="match status" value="1"/>
</dbReference>
<evidence type="ECO:0000313" key="2">
    <source>
        <dbReference type="EMBL" id="SKB27400.1"/>
    </source>
</evidence>
<name>A0A1T4ZXE8_9BACT</name>
<protein>
    <recommendedName>
        <fullName evidence="4">DUF4293 domain-containing protein</fullName>
    </recommendedName>
</protein>
<keyword evidence="3" id="KW-1185">Reference proteome</keyword>
<feature type="transmembrane region" description="Helical" evidence="1">
    <location>
        <begin position="115"/>
        <end position="137"/>
    </location>
</feature>
<keyword evidence="1" id="KW-0472">Membrane</keyword>
<gene>
    <name evidence="2" type="ORF">SAMN05660349_00231</name>
</gene>
<evidence type="ECO:0000256" key="1">
    <source>
        <dbReference type="SAM" id="Phobius"/>
    </source>
</evidence>
<keyword evidence="1" id="KW-0812">Transmembrane</keyword>
<accession>A0A1T4ZXE8</accession>
<dbReference type="InterPro" id="IPR025635">
    <property type="entry name" value="DUF4293"/>
</dbReference>
<keyword evidence="1" id="KW-1133">Transmembrane helix</keyword>
<evidence type="ECO:0008006" key="4">
    <source>
        <dbReference type="Google" id="ProtNLM"/>
    </source>
</evidence>
<dbReference type="AlphaFoldDB" id="A0A1T4ZXE8"/>
<dbReference type="RefSeq" id="WP_079681985.1">
    <property type="nucleotide sequence ID" value="NZ_FUYQ01000001.1"/>
</dbReference>
<sequence length="154" mass="17550">MLQRIQTVYLFIVTALGLALFFLPLANMQAGADLFTFDIFGLNAGVNAQSEQVYRTWSLAVLTGISTLLPFITIFLYKKRMLQIRFCIFNAILLICFYLLFGFFVWITYGKYSATHFGIEIALAFPLVNLILTYLAIRNIGADEALVRSLERLR</sequence>
<feature type="transmembrane region" description="Helical" evidence="1">
    <location>
        <begin position="57"/>
        <end position="77"/>
    </location>
</feature>
<feature type="transmembrane region" description="Helical" evidence="1">
    <location>
        <begin position="7"/>
        <end position="26"/>
    </location>
</feature>
<dbReference type="EMBL" id="FUYQ01000001">
    <property type="protein sequence ID" value="SKB27400.1"/>
    <property type="molecule type" value="Genomic_DNA"/>
</dbReference>